<dbReference type="PANTHER" id="PTHR42928">
    <property type="entry name" value="TRICARBOXYLATE-BINDING PROTEIN"/>
    <property type="match status" value="1"/>
</dbReference>
<dbReference type="Pfam" id="PF03401">
    <property type="entry name" value="TctC"/>
    <property type="match status" value="1"/>
</dbReference>
<comment type="similarity">
    <text evidence="1">Belongs to the UPF0065 (bug) family.</text>
</comment>
<keyword evidence="2" id="KW-0732">Signal</keyword>
<evidence type="ECO:0000256" key="2">
    <source>
        <dbReference type="SAM" id="SignalP"/>
    </source>
</evidence>
<dbReference type="EMBL" id="CP028901">
    <property type="protein sequence ID" value="AWB34540.1"/>
    <property type="molecule type" value="Genomic_DNA"/>
</dbReference>
<dbReference type="InterPro" id="IPR042100">
    <property type="entry name" value="Bug_dom1"/>
</dbReference>
<dbReference type="SUPFAM" id="SSF53850">
    <property type="entry name" value="Periplasmic binding protein-like II"/>
    <property type="match status" value="1"/>
</dbReference>
<keyword evidence="4" id="KW-1185">Reference proteome</keyword>
<dbReference type="Gene3D" id="3.40.190.10">
    <property type="entry name" value="Periplasmic binding protein-like II"/>
    <property type="match status" value="1"/>
</dbReference>
<evidence type="ECO:0000256" key="1">
    <source>
        <dbReference type="ARBA" id="ARBA00006987"/>
    </source>
</evidence>
<name>A0A2R4XL62_9BURK</name>
<organism evidence="3 4">
    <name type="scientific">Orrella marina</name>
    <dbReference type="NCBI Taxonomy" id="2163011"/>
    <lineage>
        <taxon>Bacteria</taxon>
        <taxon>Pseudomonadati</taxon>
        <taxon>Pseudomonadota</taxon>
        <taxon>Betaproteobacteria</taxon>
        <taxon>Burkholderiales</taxon>
        <taxon>Alcaligenaceae</taxon>
        <taxon>Orrella</taxon>
    </lineage>
</organism>
<dbReference type="Proteomes" id="UP000244571">
    <property type="component" value="Chromosome"/>
</dbReference>
<feature type="signal peptide" evidence="2">
    <location>
        <begin position="1"/>
        <end position="24"/>
    </location>
</feature>
<dbReference type="Gene3D" id="3.40.190.150">
    <property type="entry name" value="Bordetella uptake gene, domain 1"/>
    <property type="match status" value="1"/>
</dbReference>
<dbReference type="AlphaFoldDB" id="A0A2R4XL62"/>
<dbReference type="RefSeq" id="WP_108621956.1">
    <property type="nucleotide sequence ID" value="NZ_CP028901.1"/>
</dbReference>
<dbReference type="CDD" id="cd07012">
    <property type="entry name" value="PBP2_Bug_TTT"/>
    <property type="match status" value="1"/>
</dbReference>
<proteinExistence type="inferred from homology"/>
<protein>
    <recommendedName>
        <fullName evidence="5">Tripartite tricarboxylate transporter substrate binding protein</fullName>
    </recommendedName>
</protein>
<accession>A0A2R4XL62</accession>
<evidence type="ECO:0008006" key="5">
    <source>
        <dbReference type="Google" id="ProtNLM"/>
    </source>
</evidence>
<sequence length="324" mass="34776">MLKSINALAIVTTIFVAAISPVKADEAYPDRPITIVVAYPPGGGIDTLARLISVELSDRLGQPVVVLNKAGAAGSIGTASVARDKPDGYTMLLSGANAILSPLVDPNLSFTIKDFSPVARLTVTPYTLAISPSLGINTFEELVEYSKQHPGELNYGSTGLGSVQHLLGALAQNRADVDWTHIPYKGGNEALRELSAERVQIMFSNPIPLTPYLQNESIKVIGVATEDRIPAMPDVPTLLEQGVEDFDITTWVGLLSPAGTPESIRNKISDEIVSIVEIPKIRTAIEQLGSIVSPMPTKQFGEFLIKDEARWKSILDQSGFDSKS</sequence>
<dbReference type="OrthoDB" id="8682160at2"/>
<gene>
    <name evidence="3" type="ORF">DBV39_13390</name>
</gene>
<evidence type="ECO:0000313" key="4">
    <source>
        <dbReference type="Proteomes" id="UP000244571"/>
    </source>
</evidence>
<dbReference type="PIRSF" id="PIRSF017082">
    <property type="entry name" value="YflP"/>
    <property type="match status" value="1"/>
</dbReference>
<reference evidence="3 4" key="1">
    <citation type="submission" date="2018-04" db="EMBL/GenBank/DDBJ databases">
        <title>Bordetella sp. HZ20 isolated from seawater.</title>
        <authorList>
            <person name="Sun C."/>
        </authorList>
    </citation>
    <scope>NUCLEOTIDE SEQUENCE [LARGE SCALE GENOMIC DNA]</scope>
    <source>
        <strain evidence="3 4">HZ20</strain>
    </source>
</reference>
<evidence type="ECO:0000313" key="3">
    <source>
        <dbReference type="EMBL" id="AWB34540.1"/>
    </source>
</evidence>
<dbReference type="InterPro" id="IPR005064">
    <property type="entry name" value="BUG"/>
</dbReference>
<dbReference type="KEGG" id="boz:DBV39_13390"/>
<feature type="chain" id="PRO_5015335045" description="Tripartite tricarboxylate transporter substrate binding protein" evidence="2">
    <location>
        <begin position="25"/>
        <end position="324"/>
    </location>
</feature>
<dbReference type="PANTHER" id="PTHR42928:SF5">
    <property type="entry name" value="BLR1237 PROTEIN"/>
    <property type="match status" value="1"/>
</dbReference>